<evidence type="ECO:0000313" key="2">
    <source>
        <dbReference type="EMBL" id="KAJ8372656.1"/>
    </source>
</evidence>
<evidence type="ECO:0000256" key="1">
    <source>
        <dbReference type="SAM" id="MobiDB-lite"/>
    </source>
</evidence>
<reference evidence="2" key="1">
    <citation type="journal article" date="2023" name="Science">
        <title>Genome structures resolve the early diversification of teleost fishes.</title>
        <authorList>
            <person name="Parey E."/>
            <person name="Louis A."/>
            <person name="Montfort J."/>
            <person name="Bouchez O."/>
            <person name="Roques C."/>
            <person name="Iampietro C."/>
            <person name="Lluch J."/>
            <person name="Castinel A."/>
            <person name="Donnadieu C."/>
            <person name="Desvignes T."/>
            <person name="Floi Bucao C."/>
            <person name="Jouanno E."/>
            <person name="Wen M."/>
            <person name="Mejri S."/>
            <person name="Dirks R."/>
            <person name="Jansen H."/>
            <person name="Henkel C."/>
            <person name="Chen W.J."/>
            <person name="Zahm M."/>
            <person name="Cabau C."/>
            <person name="Klopp C."/>
            <person name="Thompson A.W."/>
            <person name="Robinson-Rechavi M."/>
            <person name="Braasch I."/>
            <person name="Lecointre G."/>
            <person name="Bobe J."/>
            <person name="Postlethwait J.H."/>
            <person name="Berthelot C."/>
            <person name="Roest Crollius H."/>
            <person name="Guiguen Y."/>
        </authorList>
    </citation>
    <scope>NUCLEOTIDE SEQUENCE</scope>
    <source>
        <strain evidence="2">NC1722</strain>
    </source>
</reference>
<name>A0AAD7RCQ6_9TELE</name>
<accession>A0AAD7RCQ6</accession>
<dbReference type="EMBL" id="JAINUG010000391">
    <property type="protein sequence ID" value="KAJ8372656.1"/>
    <property type="molecule type" value="Genomic_DNA"/>
</dbReference>
<evidence type="ECO:0000313" key="3">
    <source>
        <dbReference type="Proteomes" id="UP001221898"/>
    </source>
</evidence>
<gene>
    <name evidence="2" type="ORF">AAFF_G00280280</name>
</gene>
<feature type="region of interest" description="Disordered" evidence="1">
    <location>
        <begin position="1"/>
        <end position="56"/>
    </location>
</feature>
<dbReference type="Proteomes" id="UP001221898">
    <property type="component" value="Unassembled WGS sequence"/>
</dbReference>
<feature type="compositionally biased region" description="Low complexity" evidence="1">
    <location>
        <begin position="40"/>
        <end position="49"/>
    </location>
</feature>
<comment type="caution">
    <text evidence="2">The sequence shown here is derived from an EMBL/GenBank/DDBJ whole genome shotgun (WGS) entry which is preliminary data.</text>
</comment>
<proteinExistence type="predicted"/>
<sequence>MGACPHLGRDPPPGARAFVCPSPQTGRDGTGGDGRERSRGGSSSSARAGVPVSHLLRRRLSQDQLAWNRKGA</sequence>
<protein>
    <submittedName>
        <fullName evidence="2">Uncharacterized protein</fullName>
    </submittedName>
</protein>
<dbReference type="AlphaFoldDB" id="A0AAD7RCQ6"/>
<organism evidence="2 3">
    <name type="scientific">Aldrovandia affinis</name>
    <dbReference type="NCBI Taxonomy" id="143900"/>
    <lineage>
        <taxon>Eukaryota</taxon>
        <taxon>Metazoa</taxon>
        <taxon>Chordata</taxon>
        <taxon>Craniata</taxon>
        <taxon>Vertebrata</taxon>
        <taxon>Euteleostomi</taxon>
        <taxon>Actinopterygii</taxon>
        <taxon>Neopterygii</taxon>
        <taxon>Teleostei</taxon>
        <taxon>Notacanthiformes</taxon>
        <taxon>Halosauridae</taxon>
        <taxon>Aldrovandia</taxon>
    </lineage>
</organism>
<keyword evidence="3" id="KW-1185">Reference proteome</keyword>